<sequence>MSRQFRVASAVCIAASFATILFSTGGSGAKAQDIQIPVAQAPGSSAITVEPRQSVFRPAEQPLNQPESTTAEGDSAAVDPLAGVTSLADLVARTPIPTSISREMECLAGAIYFEARSETLDGQLAVGRVIVTRAASGRFPNSYCGVVYQPSQFSFVRSNAMPAINRESALWQRAVRIALIAHAGAWRSPVEGAMFFHAAHVSPSWGKIRMARVDNHVFYR</sequence>
<feature type="compositionally biased region" description="Polar residues" evidence="1">
    <location>
        <begin position="62"/>
        <end position="72"/>
    </location>
</feature>
<dbReference type="InterPro" id="IPR011105">
    <property type="entry name" value="Cell_wall_hydrolase_SleB"/>
</dbReference>
<gene>
    <name evidence="4" type="ORF">AQZ52_03140</name>
</gene>
<dbReference type="Proteomes" id="UP000058012">
    <property type="component" value="Unassembled WGS sequence"/>
</dbReference>
<evidence type="ECO:0000313" key="5">
    <source>
        <dbReference type="Proteomes" id="UP000058012"/>
    </source>
</evidence>
<accession>A0A117UWS3</accession>
<dbReference type="Gene3D" id="1.10.10.2520">
    <property type="entry name" value="Cell wall hydrolase SleB, domain 1"/>
    <property type="match status" value="1"/>
</dbReference>
<organism evidence="4 5">
    <name type="scientific">Novosphingobium fuchskuhlense</name>
    <dbReference type="NCBI Taxonomy" id="1117702"/>
    <lineage>
        <taxon>Bacteria</taxon>
        <taxon>Pseudomonadati</taxon>
        <taxon>Pseudomonadota</taxon>
        <taxon>Alphaproteobacteria</taxon>
        <taxon>Sphingomonadales</taxon>
        <taxon>Sphingomonadaceae</taxon>
        <taxon>Novosphingobium</taxon>
    </lineage>
</organism>
<dbReference type="RefSeq" id="WP_067906458.1">
    <property type="nucleotide sequence ID" value="NZ_KQ954244.1"/>
</dbReference>
<dbReference type="GO" id="GO:0016787">
    <property type="term" value="F:hydrolase activity"/>
    <property type="evidence" value="ECO:0007669"/>
    <property type="project" value="InterPro"/>
</dbReference>
<protein>
    <recommendedName>
        <fullName evidence="3">Cell wall hydrolase SleB domain-containing protein</fullName>
    </recommendedName>
</protein>
<comment type="caution">
    <text evidence="4">The sequence shown here is derived from an EMBL/GenBank/DDBJ whole genome shotgun (WGS) entry which is preliminary data.</text>
</comment>
<evidence type="ECO:0000313" key="4">
    <source>
        <dbReference type="EMBL" id="KUR72285.1"/>
    </source>
</evidence>
<dbReference type="STRING" id="1117702.AQZ52_03140"/>
<keyword evidence="5" id="KW-1185">Reference proteome</keyword>
<feature type="domain" description="Cell wall hydrolase SleB" evidence="3">
    <location>
        <begin position="118"/>
        <end position="219"/>
    </location>
</feature>
<name>A0A117UWS3_9SPHN</name>
<proteinExistence type="predicted"/>
<dbReference type="OrthoDB" id="9785345at2"/>
<dbReference type="EMBL" id="LLZS01000003">
    <property type="protein sequence ID" value="KUR72285.1"/>
    <property type="molecule type" value="Genomic_DNA"/>
</dbReference>
<dbReference type="InterPro" id="IPR042047">
    <property type="entry name" value="SleB_dom1"/>
</dbReference>
<feature type="region of interest" description="Disordered" evidence="1">
    <location>
        <begin position="56"/>
        <end position="75"/>
    </location>
</feature>
<reference evidence="4 5" key="1">
    <citation type="submission" date="2015-10" db="EMBL/GenBank/DDBJ databases">
        <title>Draft genome sequence of Novosphingobium fuchskuhlense DSM 25065 isolated from a surface water sample of the southwest basin of Lake Grosse Fuchskuhle.</title>
        <authorList>
            <person name="Ruckert C."/>
            <person name="Winkler A."/>
            <person name="Glaeser J."/>
            <person name="Grossart H.-P."/>
            <person name="Kalinowski J."/>
            <person name="Glaeser S."/>
        </authorList>
    </citation>
    <scope>NUCLEOTIDE SEQUENCE [LARGE SCALE GENOMIC DNA]</scope>
    <source>
        <strain evidence="4 5">FNE08-7</strain>
    </source>
</reference>
<keyword evidence="2" id="KW-0732">Signal</keyword>
<evidence type="ECO:0000256" key="1">
    <source>
        <dbReference type="SAM" id="MobiDB-lite"/>
    </source>
</evidence>
<evidence type="ECO:0000259" key="3">
    <source>
        <dbReference type="Pfam" id="PF07486"/>
    </source>
</evidence>
<feature type="chain" id="PRO_5007157041" description="Cell wall hydrolase SleB domain-containing protein" evidence="2">
    <location>
        <begin position="24"/>
        <end position="220"/>
    </location>
</feature>
<feature type="signal peptide" evidence="2">
    <location>
        <begin position="1"/>
        <end position="23"/>
    </location>
</feature>
<dbReference type="AlphaFoldDB" id="A0A117UWS3"/>
<dbReference type="Pfam" id="PF07486">
    <property type="entry name" value="Hydrolase_2"/>
    <property type="match status" value="1"/>
</dbReference>
<evidence type="ECO:0000256" key="2">
    <source>
        <dbReference type="SAM" id="SignalP"/>
    </source>
</evidence>